<dbReference type="Ensembl" id="ENSOABT00000083853.1">
    <property type="protein sequence ID" value="ENSOABP00000067037.1"/>
    <property type="gene ID" value="ENSOABG00000037074.1"/>
</dbReference>
<keyword evidence="3 6" id="KW-0547">Nucleotide-binding</keyword>
<dbReference type="GO" id="GO:0004713">
    <property type="term" value="F:protein tyrosine kinase activity"/>
    <property type="evidence" value="ECO:0007669"/>
    <property type="project" value="TreeGrafter"/>
</dbReference>
<dbReference type="RefSeq" id="XP_039474447.1">
    <property type="nucleotide sequence ID" value="XM_039618513.1"/>
</dbReference>
<dbReference type="PROSITE" id="PS50011">
    <property type="entry name" value="PROTEIN_KINASE_DOM"/>
    <property type="match status" value="1"/>
</dbReference>
<dbReference type="PANTHER" id="PTHR24058:SF17">
    <property type="entry name" value="HOMEODOMAIN INTERACTING PROTEIN KINASE, ISOFORM D"/>
    <property type="match status" value="1"/>
</dbReference>
<dbReference type="Gene3D" id="1.10.510.10">
    <property type="entry name" value="Transferase(Phosphotransferase) domain 1"/>
    <property type="match status" value="1"/>
</dbReference>
<keyword evidence="5 6" id="KW-0067">ATP-binding</keyword>
<evidence type="ECO:0000256" key="4">
    <source>
        <dbReference type="ARBA" id="ARBA00022777"/>
    </source>
</evidence>
<dbReference type="RefSeq" id="XP_031610017.2">
    <property type="nucleotide sequence ID" value="XM_031754157.2"/>
</dbReference>
<feature type="domain" description="Protein kinase" evidence="8">
    <location>
        <begin position="59"/>
        <end position="387"/>
    </location>
</feature>
<keyword evidence="1" id="KW-0723">Serine/threonine-protein kinase</keyword>
<dbReference type="Pfam" id="PF00069">
    <property type="entry name" value="Pkinase"/>
    <property type="match status" value="1"/>
</dbReference>
<feature type="binding site" evidence="6">
    <location>
        <position position="88"/>
    </location>
    <ligand>
        <name>ATP</name>
        <dbReference type="ChEBI" id="CHEBI:30616"/>
    </ligand>
</feature>
<dbReference type="AlphaFoldDB" id="A0AAZ1XHF0"/>
<feature type="compositionally biased region" description="Polar residues" evidence="7">
    <location>
        <begin position="17"/>
        <end position="26"/>
    </location>
</feature>
<feature type="region of interest" description="Disordered" evidence="7">
    <location>
        <begin position="1"/>
        <end position="32"/>
    </location>
</feature>
<accession>A0AAZ1XHF0</accession>
<keyword evidence="2" id="KW-0808">Transferase</keyword>
<evidence type="ECO:0000313" key="10">
    <source>
        <dbReference type="Proteomes" id="UP000472276"/>
    </source>
</evidence>
<feature type="compositionally biased region" description="Basic and acidic residues" evidence="7">
    <location>
        <begin position="1"/>
        <end position="10"/>
    </location>
</feature>
<dbReference type="SMART" id="SM00220">
    <property type="entry name" value="S_TKc"/>
    <property type="match status" value="1"/>
</dbReference>
<dbReference type="KEGG" id="oau:116331468"/>
<feature type="region of interest" description="Disordered" evidence="7">
    <location>
        <begin position="424"/>
        <end position="478"/>
    </location>
</feature>
<evidence type="ECO:0000256" key="2">
    <source>
        <dbReference type="ARBA" id="ARBA00022679"/>
    </source>
</evidence>
<dbReference type="Proteomes" id="UP000472276">
    <property type="component" value="Unassembled WGS sequence"/>
</dbReference>
<reference evidence="9" key="2">
    <citation type="submission" date="2025-08" db="UniProtKB">
        <authorList>
            <consortium name="Ensembl"/>
        </authorList>
    </citation>
    <scope>IDENTIFICATION</scope>
</reference>
<evidence type="ECO:0000256" key="5">
    <source>
        <dbReference type="ARBA" id="ARBA00022840"/>
    </source>
</evidence>
<dbReference type="PROSITE" id="PS00107">
    <property type="entry name" value="PROTEIN_KINASE_ATP"/>
    <property type="match status" value="1"/>
</dbReference>
<feature type="compositionally biased region" description="Polar residues" evidence="7">
    <location>
        <begin position="459"/>
        <end position="470"/>
    </location>
</feature>
<organism evidence="9 10">
    <name type="scientific">Oreochromis aureus</name>
    <name type="common">Israeli tilapia</name>
    <name type="synonym">Chromis aureus</name>
    <dbReference type="NCBI Taxonomy" id="47969"/>
    <lineage>
        <taxon>Eukaryota</taxon>
        <taxon>Metazoa</taxon>
        <taxon>Chordata</taxon>
        <taxon>Craniata</taxon>
        <taxon>Vertebrata</taxon>
        <taxon>Euteleostomi</taxon>
        <taxon>Actinopterygii</taxon>
        <taxon>Neopterygii</taxon>
        <taxon>Teleostei</taxon>
        <taxon>Neoteleostei</taxon>
        <taxon>Acanthomorphata</taxon>
        <taxon>Ovalentaria</taxon>
        <taxon>Cichlomorphae</taxon>
        <taxon>Cichliformes</taxon>
        <taxon>Cichlidae</taxon>
        <taxon>African cichlids</taxon>
        <taxon>Pseudocrenilabrinae</taxon>
        <taxon>Oreochromini</taxon>
        <taxon>Oreochromis</taxon>
    </lineage>
</organism>
<dbReference type="PANTHER" id="PTHR24058">
    <property type="entry name" value="DUAL SPECIFICITY PROTEIN KINASE"/>
    <property type="match status" value="1"/>
</dbReference>
<dbReference type="GO" id="GO:0005737">
    <property type="term" value="C:cytoplasm"/>
    <property type="evidence" value="ECO:0007669"/>
    <property type="project" value="TreeGrafter"/>
</dbReference>
<proteinExistence type="predicted"/>
<name>A0AAZ1XHF0_OREAU</name>
<dbReference type="GO" id="GO:0005524">
    <property type="term" value="F:ATP binding"/>
    <property type="evidence" value="ECO:0007669"/>
    <property type="project" value="UniProtKB-UniRule"/>
</dbReference>
<dbReference type="PROSITE" id="PS00108">
    <property type="entry name" value="PROTEIN_KINASE_ST"/>
    <property type="match status" value="1"/>
</dbReference>
<evidence type="ECO:0000256" key="7">
    <source>
        <dbReference type="SAM" id="MobiDB-lite"/>
    </source>
</evidence>
<reference evidence="9" key="3">
    <citation type="submission" date="2025-09" db="UniProtKB">
        <authorList>
            <consortium name="Ensembl"/>
        </authorList>
    </citation>
    <scope>IDENTIFICATION</scope>
</reference>
<dbReference type="Gene3D" id="3.30.200.20">
    <property type="entry name" value="Phosphorylase Kinase, domain 1"/>
    <property type="match status" value="1"/>
</dbReference>
<evidence type="ECO:0000256" key="6">
    <source>
        <dbReference type="PROSITE-ProRule" id="PRU10141"/>
    </source>
</evidence>
<evidence type="ECO:0000256" key="1">
    <source>
        <dbReference type="ARBA" id="ARBA00022527"/>
    </source>
</evidence>
<dbReference type="InterPro" id="IPR050494">
    <property type="entry name" value="Ser_Thr_dual-spec_kinase"/>
</dbReference>
<dbReference type="InterPro" id="IPR008271">
    <property type="entry name" value="Ser/Thr_kinase_AS"/>
</dbReference>
<feature type="compositionally biased region" description="Polar residues" evidence="7">
    <location>
        <begin position="425"/>
        <end position="440"/>
    </location>
</feature>
<dbReference type="InterPro" id="IPR011009">
    <property type="entry name" value="Kinase-like_dom_sf"/>
</dbReference>
<keyword evidence="4" id="KW-0418">Kinase</keyword>
<dbReference type="SUPFAM" id="SSF56112">
    <property type="entry name" value="Protein kinase-like (PK-like)"/>
    <property type="match status" value="1"/>
</dbReference>
<dbReference type="InterPro" id="IPR000719">
    <property type="entry name" value="Prot_kinase_dom"/>
</dbReference>
<keyword evidence="10" id="KW-1185">Reference proteome</keyword>
<evidence type="ECO:0000256" key="3">
    <source>
        <dbReference type="ARBA" id="ARBA00022741"/>
    </source>
</evidence>
<sequence>MAELPTERVLPEPPPANNGQVRQGASSPRRCDDARDAHTFAQDNRLLPIGWYFTGAARYRMITTLGEGAYGTVGKFIRLNDMKTVAIKIIKTDYFRNGLANVEVAALRKLKFYKSERYNLVQFYNVLTDGQKLCLEFELLDKNLYEFMKERHFRPLALRSVRAITAQIAKALDHLKSVRLIHADLKLENVMLVNHQKQPYRVKVIDFSLACDTSAASMGSYIQSRSYRSPEIILGAPFTEAIDVWSLGCIAANLYLGSMLFPGENEYEVMRYIVETQGQPPSKILDCGLKTVFFFDMQLYFTTSTWKLKTPEQFVSETGIKFTEKRMMKLTSLDDLKNLWFTRHQNYTTKSAEICDLLVFIELLKGMLQLDPEKRMTPSQVLQHDFTTLRHILRLYPYSFHVNSCFQKISICQTITAGPTGVCRSLQQPSSRTSHPTEQSLPCPPTEAGITTARPCPSFRTSHPTQQNQPCPRAKHSIQVRHHSHSKTTCPPLQNHPRPPSVRYCPYSRTTHLAQQNHPCLRVLHHCCFFRTICPHQHNHPRPPAVRYWLYFRTTHPPQQYTLCPLAQHGTQVRYHCLYCRSTHPCSNILLALLLNSTAFTLAPPILLSNAVLTLQPNTAPQQRTPAQSLGPQ</sequence>
<dbReference type="InterPro" id="IPR017441">
    <property type="entry name" value="Protein_kinase_ATP_BS"/>
</dbReference>
<evidence type="ECO:0000313" key="9">
    <source>
        <dbReference type="Ensembl" id="ENSOABP00000067037.1"/>
    </source>
</evidence>
<gene>
    <name evidence="9" type="primary">LOC116331468</name>
</gene>
<dbReference type="GO" id="GO:0004674">
    <property type="term" value="F:protein serine/threonine kinase activity"/>
    <property type="evidence" value="ECO:0007669"/>
    <property type="project" value="UniProtKB-KW"/>
</dbReference>
<dbReference type="GeneID" id="116331468"/>
<reference evidence="10" key="1">
    <citation type="submission" date="2020-03" db="EMBL/GenBank/DDBJ databases">
        <title>Evolution of repeat sequences and sex chromosomes of tilapia species revealed by chromosome-level genomes.</title>
        <authorList>
            <person name="Xu L."/>
            <person name="Tao W."/>
            <person name="Wang D."/>
            <person name="Zhou Q."/>
        </authorList>
    </citation>
    <scope>NUCLEOTIDE SEQUENCE [LARGE SCALE GENOMIC DNA]</scope>
    <source>
        <strain evidence="10">Israel</strain>
    </source>
</reference>
<evidence type="ECO:0000259" key="8">
    <source>
        <dbReference type="PROSITE" id="PS50011"/>
    </source>
</evidence>
<protein>
    <recommendedName>
        <fullName evidence="8">Protein kinase domain-containing protein</fullName>
    </recommendedName>
</protein>
<dbReference type="GO" id="GO:0005634">
    <property type="term" value="C:nucleus"/>
    <property type="evidence" value="ECO:0007669"/>
    <property type="project" value="TreeGrafter"/>
</dbReference>